<name>A0A8S4Q5E5_OWEFU</name>
<dbReference type="Gene3D" id="1.20.140.100">
    <property type="entry name" value="Dynein heavy chain, N-terminal domain 2"/>
    <property type="match status" value="1"/>
</dbReference>
<feature type="region of interest" description="Disordered" evidence="14">
    <location>
        <begin position="571"/>
        <end position="598"/>
    </location>
</feature>
<feature type="compositionally biased region" description="Basic and acidic residues" evidence="14">
    <location>
        <begin position="3923"/>
        <end position="3936"/>
    </location>
</feature>
<feature type="region of interest" description="Disordered" evidence="14">
    <location>
        <begin position="1927"/>
        <end position="1948"/>
    </location>
</feature>
<dbReference type="Gene3D" id="3.10.490.20">
    <property type="match status" value="1"/>
</dbReference>
<dbReference type="Pfam" id="PF17852">
    <property type="entry name" value="Dynein_AAA_lid"/>
    <property type="match status" value="1"/>
</dbReference>
<dbReference type="SMART" id="SM00382">
    <property type="entry name" value="AAA"/>
    <property type="match status" value="3"/>
</dbReference>
<evidence type="ECO:0000313" key="16">
    <source>
        <dbReference type="EMBL" id="CAH1799095.1"/>
    </source>
</evidence>
<dbReference type="Gene3D" id="1.20.920.20">
    <property type="match status" value="1"/>
</dbReference>
<dbReference type="Pfam" id="PF08393">
    <property type="entry name" value="DHC_N2"/>
    <property type="match status" value="1"/>
</dbReference>
<dbReference type="InterPro" id="IPR035699">
    <property type="entry name" value="AAA_6"/>
</dbReference>
<dbReference type="InterPro" id="IPR041658">
    <property type="entry name" value="AAA_lid_11"/>
</dbReference>
<dbReference type="InterPro" id="IPR043160">
    <property type="entry name" value="Dynein_C_barrel"/>
</dbReference>
<evidence type="ECO:0000256" key="9">
    <source>
        <dbReference type="ARBA" id="ARBA00023069"/>
    </source>
</evidence>
<proteinExistence type="inferred from homology"/>
<dbReference type="InterPro" id="IPR024317">
    <property type="entry name" value="Dynein_heavy_chain_D4_dom"/>
</dbReference>
<evidence type="ECO:0000256" key="2">
    <source>
        <dbReference type="ARBA" id="ARBA00008887"/>
    </source>
</evidence>
<feature type="coiled-coil region" evidence="13">
    <location>
        <begin position="3967"/>
        <end position="4008"/>
    </location>
</feature>
<evidence type="ECO:0000256" key="8">
    <source>
        <dbReference type="ARBA" id="ARBA00023054"/>
    </source>
</evidence>
<dbReference type="Gene3D" id="3.40.50.300">
    <property type="entry name" value="P-loop containing nucleotide triphosphate hydrolases"/>
    <property type="match status" value="5"/>
</dbReference>
<evidence type="ECO:0000256" key="10">
    <source>
        <dbReference type="ARBA" id="ARBA00023175"/>
    </source>
</evidence>
<keyword evidence="6" id="KW-0067">ATP-binding</keyword>
<evidence type="ECO:0000256" key="5">
    <source>
        <dbReference type="ARBA" id="ARBA00022741"/>
    </source>
</evidence>
<keyword evidence="4" id="KW-0493">Microtubule</keyword>
<feature type="region of interest" description="Disordered" evidence="14">
    <location>
        <begin position="3754"/>
        <end position="3788"/>
    </location>
</feature>
<dbReference type="Pfam" id="PF03028">
    <property type="entry name" value="Dynein_heavy"/>
    <property type="match status" value="1"/>
</dbReference>
<evidence type="ECO:0000256" key="6">
    <source>
        <dbReference type="ARBA" id="ARBA00022840"/>
    </source>
</evidence>
<evidence type="ECO:0000256" key="13">
    <source>
        <dbReference type="SAM" id="Coils"/>
    </source>
</evidence>
<dbReference type="EMBL" id="CAIIXF020000011">
    <property type="protein sequence ID" value="CAH1799095.1"/>
    <property type="molecule type" value="Genomic_DNA"/>
</dbReference>
<dbReference type="InterPro" id="IPR026983">
    <property type="entry name" value="DHC"/>
</dbReference>
<dbReference type="GO" id="GO:0008569">
    <property type="term" value="F:minus-end-directed microtubule motor activity"/>
    <property type="evidence" value="ECO:0007669"/>
    <property type="project" value="InterPro"/>
</dbReference>
<dbReference type="GO" id="GO:0005874">
    <property type="term" value="C:microtubule"/>
    <property type="evidence" value="ECO:0007669"/>
    <property type="project" value="UniProtKB-KW"/>
</dbReference>
<keyword evidence="12" id="KW-0966">Cell projection</keyword>
<dbReference type="InterPro" id="IPR004273">
    <property type="entry name" value="Dynein_heavy_D6_P-loop"/>
</dbReference>
<keyword evidence="3" id="KW-0963">Cytoplasm</keyword>
<dbReference type="GO" id="GO:0051959">
    <property type="term" value="F:dynein light intermediate chain binding"/>
    <property type="evidence" value="ECO:0007669"/>
    <property type="project" value="InterPro"/>
</dbReference>
<evidence type="ECO:0000256" key="14">
    <source>
        <dbReference type="SAM" id="MobiDB-lite"/>
    </source>
</evidence>
<keyword evidence="11" id="KW-0206">Cytoskeleton</keyword>
<dbReference type="FunFam" id="1.20.140.100:FF:000003">
    <property type="entry name" value="Dynein, axonemal, heavy chain 5"/>
    <property type="match status" value="1"/>
</dbReference>
<reference evidence="16" key="1">
    <citation type="submission" date="2022-03" db="EMBL/GenBank/DDBJ databases">
        <authorList>
            <person name="Martin C."/>
        </authorList>
    </citation>
    <scope>NUCLEOTIDE SEQUENCE</scope>
</reference>
<dbReference type="Gene3D" id="1.10.8.1220">
    <property type="match status" value="1"/>
</dbReference>
<dbReference type="Pfam" id="PF12774">
    <property type="entry name" value="AAA_6"/>
    <property type="match status" value="2"/>
</dbReference>
<keyword evidence="10" id="KW-0505">Motor protein</keyword>
<dbReference type="GO" id="GO:0045505">
    <property type="term" value="F:dynein intermediate chain binding"/>
    <property type="evidence" value="ECO:0007669"/>
    <property type="project" value="InterPro"/>
</dbReference>
<dbReference type="Gene3D" id="1.20.1270.280">
    <property type="match status" value="1"/>
</dbReference>
<keyword evidence="17" id="KW-1185">Reference proteome</keyword>
<feature type="compositionally biased region" description="Polar residues" evidence="14">
    <location>
        <begin position="2436"/>
        <end position="2476"/>
    </location>
</feature>
<dbReference type="Gene3D" id="1.10.8.720">
    <property type="entry name" value="Region D6 of dynein motor"/>
    <property type="match status" value="1"/>
</dbReference>
<feature type="region of interest" description="Disordered" evidence="14">
    <location>
        <begin position="2417"/>
        <end position="2480"/>
    </location>
</feature>
<evidence type="ECO:0000256" key="11">
    <source>
        <dbReference type="ARBA" id="ARBA00023212"/>
    </source>
</evidence>
<keyword evidence="5" id="KW-0547">Nucleotide-binding</keyword>
<dbReference type="InterPro" id="IPR042228">
    <property type="entry name" value="Dynein_linker_3"/>
</dbReference>
<dbReference type="Pfam" id="PF08385">
    <property type="entry name" value="DHC_N1"/>
    <property type="match status" value="2"/>
</dbReference>
<dbReference type="InterPro" id="IPR041228">
    <property type="entry name" value="Dynein_C"/>
</dbReference>
<feature type="domain" description="AAA+ ATPase" evidence="15">
    <location>
        <begin position="2210"/>
        <end position="2349"/>
    </location>
</feature>
<dbReference type="OrthoDB" id="286107at2759"/>
<accession>A0A8S4Q5E5</accession>
<gene>
    <name evidence="16" type="ORF">OFUS_LOCUS23149</name>
</gene>
<dbReference type="InterPro" id="IPR041466">
    <property type="entry name" value="Dynein_AAA5_ext"/>
</dbReference>
<dbReference type="Gene3D" id="1.10.472.130">
    <property type="match status" value="1"/>
</dbReference>
<sequence length="5241" mass="598082">MDERHWWIAGKIQETFHIGGFDNPTLLEDFMCEEETLDMINQFLNEGGPCRLFFYTEKPESGQLSTRELHCIDSLASMKSVDLENISVLYFLRHSVDREVDPLHMERDVFCGELKNNTIENLTSMLSDIFIPALKNQKDWGQCTSDSQMQLMYNMEKFQSSLQETNANAHAHKQLMLKQPENIVNNDFKQHRLAALDTQIISEYEGLLSDWISTIEAVLMDTSDERFMDPNAGPLSELDRWRRRQRLLTSITEQLKSKECKAVIGVLITAKSRLLKKWKTIDAGITDAMNETKDKVKYMESLKRHLDQLYQGATPSSIMSVALPGLTNSVKQMDSISRFYARGGFLGLLFTKITNQLVLVCKDYVKDATINTDDEDHLWEKVDEEIESRDALQNIDPHHRHMRFQVENKLKGGKKKSKDSKTEETLYQRLRACLTLQTTYRDMLRSMRDSLGATNMLSHFHSMSSLVPSVQGSKQGPKVSTPGTGMSSTHSKKGSVAGDHSGHGVSIADEDIILHHMDSFCGRIRQIMDVVNTLSQYTRVIKSTNGLPRPRKEDLIYDEALDFTREKKIIEEPPEMDDDLPLPSIGPRPSDRETSNLVPITEDEELRVAALPGEEDMEADGKSDTMSAADEPPDLFGSQQGLTREEVAILKKYYDEDNPGEGPSVAEIIKESLQNMRGSMAENVTTKTMMDVETKDRERYEETYTNFLMLVQDLEKFLASYLHAIFTRKMKTSEALELITRFTPIGSRPGVRAAIAEKFVEIFNWYEGDLEEVHHVYEKYKDEPQKLRNAPPVAGSIYWSRQLLKRIEEPMKVFRDNRAVSSLKDFSRIVKIYNRLATALVTFESLWFSQWKQHIEIAKRGMQATLFIQHPSSKQILVNADERVLELIQEAKWLKRLGIAIPDSAEQVLAQEQRFKQYKNHLELVLKEYKDVCDSVPESLKALFKPHADAVLQHFQPGLSTLAWNSMNIDAFLHQIHSATTKLRLLVEHINDVMTTKIEGTVVKIASMILFDYDLAFHRSWPPHEFTACILETVEKKSKLLYQYVEVMEKGMLEITNTLTNRKGEGVMLPSQEKEKARNKKSRQLSAEENDRLIAQFKQEEKLVEDLTVHYCTQLYNAILTATTRTLVTLAEASGCELLGEVERVASALSEARSFGEMSDPGGQTSRPVSVMSGISGEQRPSSVLSMLSTMTWSTEKAQEITFLQFEVLVKFSIPNIILEPELNSIQTAVTEVASAVMEVSKNVTWLEGQNKGETFYQGLSEDESTKELLQSLHNVVEELQPIVQQHLHHFSLYDFLWKDDMHGDFYEFINHDPGLVAIQREVERLLRIEKKVMRIPLVLPVGSICLQTSPVKDALHGFAMAWKTQYASVLHEEAKKKLDAALLYRSNVRQRLELHVSTLDQLNSTLHLLEELRDMENKIDEIYLPIETMYANLREFELRLPRQEVEEVDGLRDRWQDLLELADECRHTLLKERRGAFEQELDKQVKTFVVEVIQFRNAFDAQGPAIPGIPPSEAVARLHNFQNRYTLYDSKRRTLDSVSRLFGIPCKPFPELDRTGEELVLLGLLYGLFQKFIRFDSLFRDTLWAEVDLEAATKEVESYWDECLALPSKLKDWDAYNEMKNAMQQYLDVFPLLHKLASKEIRNRHWLQVMQVTGTSFHLEANVFKLCHLLDIGLLKHKPEIEEIARCASREQELEIKMRITEEEWTEQVLQFEPYKKRGPIYLDKAFTERLLEQLEDAQALLAQMLTSRYIGPLREEAASWAEKLKEVAQVLEQWVEVQDLWQYLEAVFSNPSTAKELPQEAKRYGRIDKGWTKLMKRMYDTRNVLQCCYGGEVPKGVVLRHIYEELEICFKSLMGYLDNKRRSFPRFYFVSDPILLAILSHPNDLESVKPHLRSIFTSVTDVTLVKSAMYNSQETLDDRYVRTGGRTMTHTPGDHSPGLLSSHGPSATPPRIDKRLMMIHNINAPSPSHPMSTMLPSEGALEEVDKNEATEIHSIEGEVLTLEENIPLKDGVEVWLSKLKECITSTLHTQIKQIITDVNLNSPVEDWAYKYPSQVCKMGLLYLWTKECEAGVAEIKYDRKSIPNTLRRFGSQVSRLPSVITRGAWKNFEDTMLPIHRLRLEIVLTQSIFLKDVLDNMCNRKLREPTDFDWRRNVRCYLHNVDGQQEPLLYILDSSYKYGCEFYGAQPGIAITPQSERSFLSMNHAISSCRGAALVGQTGVGKTETVKGMGQMFGMHLGVFQSSPYSNPTSVGRLLQGMSMDGCWGLLDDFQLMGREALSVFLDHSQAILGALRSRSKYCYLGEGQEISVSPKTAMFMTVNPGTPVRSYTLPNEVKSLFRTISLLKPDYSSILKAKCSSYGFKASGLLGLRLKIVSDLAKDQLPREFHNQFSVAAMNGVLRKASLKKKNIKEDRSMIDKLEKEKTTGSLKEDGSRSNSQASLQPPTNQSAANLISPIQSGSRTQQPARKTTTPNPMSAAAKTEHAIVGQTLKEIIGPRLFGESLNIFRHIVRDIFYGLPEPPTTNTAASARTRKFDVEAALEQTASENNLVAHKLWLDKCMQLYNVSQVHHGIILAGPPGSGKSTCLQMLVDALCVTPRGLSRHSHRSGTTNPAENNHKLQRVNPLVVDDLSLMFGYLNQNNDWVDGIFTNMWKKANRNLSTTWLCLDGPLNASWADNFSSVMDGGKVLNLKNGDHLFLSDNVNLVFETDTLTLASPATIARCGIVFMDKNVVGWRPIAKAWLGNRTQQEVHVLQRAFDKTVEVLSHFVIHEARPRLKLNEVGMFKTCIDLLSAMLSDNVEIGGEMHIERLYLFCLIWSFGGLLEEKDIKGFSDLLKTLSTALPDDDRDICVFDYYVDESGEWDPWQSRVPENQFSDDSSFLGDVFVDTIDTIRTRILMEFACASKQHILLVGPPGAGKTVMINDFLDSQDSQSVVTKRLVFSGSSNAKQLQTYVESNIYHRQGFVYGGKDSKKLNLFIDDLNMPSTDTDGVQRCNELLRQVMDNNMLCTLQRPFEWKTIEGLTVFSAIGINENPSVTNRTLDDRLLRHFAVLCLPAPRDEGLKCIVNGVLEATMLQSGSSGLDIDLHNSIVSASCTLLNTVQKILRPSPMPGRHHYLYTLRDIVNCFMCLRRLPDESRAEHTMVISLWKHEMSHILRDRLCRYNDQLWFDDNLNNIISDTWPDLEPEQIHQYFVTFPIDARVYQRPVTSISYKQIKVVLQPVDTLKEVHNCLNTHLTRYNEEFGNVQLDLMLSDYVISHIIRMHRVLSFHHQGNILLIGALGSKLSTLCKLALHVADCPIHDVDCSKQNTFFDGLRSALRLSGSEGKVKTLLFTARDLQDEIYLDAINSLLVCGEYPHLFTNDEMDGLLQAIIPAMKRDHPSLSDPMKFFVSRVKMNLHIILCLPPSHRLIKNAASYYPGLLTGCQVDWMCDWPQESLLGEANYYVLKHNLTQDIEALGEHITTCLANIHSFILRDCKQMPWAGDLADEVSITQVKVIDKKKDILKTTNLKVRNMPYSKHMLLEHIKLRHKRDDIPGKNEVFIGPNTYKRCLDCFRYLYTVKSKERTEKVNKLLKVISTLDQTREDANVMKKHMREVKVKFENSCVKVTGLLDELTGKATLLEKLKARVGESTSLSAFLQLNELSSDEEEDDALLGEEEADEYDEEFEKMREANLKTRITQAIEEKTEAEKRVEAARVKLGYQRQQVEHWQKKVDRSTIERLKNFKDPPIMVGHIMEMIMTLIGKRKIDNVKEPKETNTKEEMSGRMSASSSSIQLTKKQSKTVNTNERVDRNTWKAMQITMADSQKFVDMMHNVPWEDGLSKNVIAAIESFLAKSKDGQLGVTGEGSLLEDAKDTSFQAKRRSPSNLDNPKGITIAAAKYSSEDAVTLVQYTIAIVEYSRFCGPLKTALEKLHELEREIEENERMQKDRDERSSAGGHQSATDEADIDDEELDEDQLPKIQSEVDALQAQFDAAVVEKHSLELELQSMNDRLKAATDVIESMRQQELLWRQHCKEYDCNEVLLANCIAAAAFLTYCGSMNTDVRQRMGEFFMFVCEHHGVPLAKKQLFRNMDLVEFLYSPIHIKELELLRLPQTRLLLENACFVMQEESCSAWPLICDPASRIIDWLQYFLKGKGLVEVRYHEIRSQLETCLSDGVPLLVTDCDPALLCKDERFREVIASRNKFIHGKTPFKLWVGDHEVECEPSFRMYLHTTHQPHTLPPELAARLAVTYFLESRYDLEEELLDRFMAKEKSRLDDEKSTYLMEKLENMKFLEKIEGAMADLLSSDVRLMNNLTATKKLAELKKQFDETVESQGRVEANEGSILRAREGFRSIAQRGAVCFDTMMYLSEISPLYQTSYQYCLRIYDGCISHSERSAVKAVVERMTVNCYALTSKGLSESDRTIYSMMLAIEIEDSLGNVGPGEREYLISPQYGAVSMTAMGINQTVEPRITQAKKLFDWMTDEQFHHLQLLAIHFEWFQDMFDRMPRDGRETQWRNICEHDHPEHYPLPDKMDDSYTPLQRFMVIRSVRPDKLLQATTVFVSAVLGKRFIGESAIDLGILWKHSCPKIPLLLLYNHEPENPERLFQDLASKKGVRTMQVAFTASGHNEEKLAKKYLRKAMADGLWVLLHNAHNAIHLVNALESMFNEAEQIDSSFRCFLSAEAKSPLPERVLQNSIKINVDSPKAMKDNLIRAFSAMDMDMIKQSSRPEWAALLHNIVYLHGALKLRARFTSGGWNNYEDFNQFGGNELMEALSIATGECKDNLQAVAADGSLVVRTTSWMGIRYMLSEVIYGSYVTDVTDQNSISAMIDYWMSPAAVKRDFELPKLKYKHPGPFTSHNPRLALMLQALENLPNHFLDVPEAANLHHSVETLIGEDQYVFTRLNKIYDAMPSSKTLSHKLFPRPPTPFLGSPLCNISTTNSNLQVVDRGVFAGASYASTKMKKEQELWEICHTMIPKVPRAYSKDYVTERIKKIGGYSIFNLYIIRELELMYKLLTEIKTTLQAIKAACEVNTLGDQLSPRIVAAADDLYYNRIPKRWCELAGDTAPPLNWGLAVWLQDLQARCQHFERILVSGREKMPAYWLGAFFHPRGLLALLKQEAHRSYARQDRTGNIEQFVFQTEITSRDKDHLRDPPQEGMFVFGLFMWGCSWEKTTGELQDSAPRHACTALPVIHVTCWPQHDKPIIQDPARALEIYQCPVYQSRISQREPIMEVDVRHENVASSRWALRGLSATVRPY</sequence>
<dbReference type="GO" id="GO:0007018">
    <property type="term" value="P:microtubule-based movement"/>
    <property type="evidence" value="ECO:0007669"/>
    <property type="project" value="InterPro"/>
</dbReference>
<evidence type="ECO:0000313" key="17">
    <source>
        <dbReference type="Proteomes" id="UP000749559"/>
    </source>
</evidence>
<evidence type="ECO:0000256" key="7">
    <source>
        <dbReference type="ARBA" id="ARBA00023017"/>
    </source>
</evidence>
<feature type="coiled-coil region" evidence="13">
    <location>
        <begin position="3674"/>
        <end position="3701"/>
    </location>
</feature>
<dbReference type="Gene3D" id="1.20.58.1120">
    <property type="match status" value="1"/>
</dbReference>
<dbReference type="Pfam" id="PF18198">
    <property type="entry name" value="AAA_lid_11"/>
    <property type="match status" value="1"/>
</dbReference>
<comment type="similarity">
    <text evidence="2">Belongs to the dynein heavy chain family.</text>
</comment>
<feature type="region of interest" description="Disordered" evidence="14">
    <location>
        <begin position="612"/>
        <end position="641"/>
    </location>
</feature>
<dbReference type="InterPro" id="IPR043157">
    <property type="entry name" value="Dynein_AAA1S"/>
</dbReference>
<dbReference type="SUPFAM" id="SSF52540">
    <property type="entry name" value="P-loop containing nucleoside triphosphate hydrolases"/>
    <property type="match status" value="3"/>
</dbReference>
<dbReference type="Gene3D" id="1.10.287.2620">
    <property type="match status" value="1"/>
</dbReference>
<feature type="region of interest" description="Disordered" evidence="14">
    <location>
        <begin position="1154"/>
        <end position="1177"/>
    </location>
</feature>
<dbReference type="Gene3D" id="1.20.920.30">
    <property type="match status" value="1"/>
</dbReference>
<dbReference type="GO" id="GO:0030286">
    <property type="term" value="C:dynein complex"/>
    <property type="evidence" value="ECO:0007669"/>
    <property type="project" value="UniProtKB-KW"/>
</dbReference>
<dbReference type="Pfam" id="PF12781">
    <property type="entry name" value="AAA_9"/>
    <property type="match status" value="1"/>
</dbReference>
<comment type="caution">
    <text evidence="16">The sequence shown here is derived from an EMBL/GenBank/DDBJ whole genome shotgun (WGS) entry which is preliminary data.</text>
</comment>
<dbReference type="Pfam" id="PF25007">
    <property type="entry name" value="DYH2-5-8_CC"/>
    <property type="match status" value="1"/>
</dbReference>
<dbReference type="Pfam" id="PF12780">
    <property type="entry name" value="AAA_8"/>
    <property type="match status" value="1"/>
</dbReference>
<dbReference type="PANTHER" id="PTHR45703:SF8">
    <property type="entry name" value="DYNEINS HEAVY CHAIN"/>
    <property type="match status" value="1"/>
</dbReference>
<feature type="compositionally biased region" description="Polar residues" evidence="14">
    <location>
        <begin position="3776"/>
        <end position="3788"/>
    </location>
</feature>
<feature type="domain" description="AAA+ ATPase" evidence="15">
    <location>
        <begin position="2570"/>
        <end position="2733"/>
    </location>
</feature>
<dbReference type="InterPro" id="IPR042219">
    <property type="entry name" value="AAA_lid_11_sf"/>
</dbReference>
<evidence type="ECO:0000256" key="4">
    <source>
        <dbReference type="ARBA" id="ARBA00022701"/>
    </source>
</evidence>
<dbReference type="GO" id="GO:0005524">
    <property type="term" value="F:ATP binding"/>
    <property type="evidence" value="ECO:0007669"/>
    <property type="project" value="UniProtKB-KW"/>
</dbReference>
<feature type="domain" description="AAA+ ATPase" evidence="15">
    <location>
        <begin position="2906"/>
        <end position="3062"/>
    </location>
</feature>
<dbReference type="Pfam" id="PF18199">
    <property type="entry name" value="Dynein_C"/>
    <property type="match status" value="1"/>
</dbReference>
<dbReference type="GO" id="GO:0005930">
    <property type="term" value="C:axoneme"/>
    <property type="evidence" value="ECO:0007669"/>
    <property type="project" value="UniProtKB-SubCell"/>
</dbReference>
<evidence type="ECO:0000256" key="12">
    <source>
        <dbReference type="ARBA" id="ARBA00023273"/>
    </source>
</evidence>
<keyword evidence="7" id="KW-0243">Dynein</keyword>
<evidence type="ECO:0000259" key="15">
    <source>
        <dbReference type="SMART" id="SM00382"/>
    </source>
</evidence>
<dbReference type="Gene3D" id="1.10.8.710">
    <property type="match status" value="1"/>
</dbReference>
<dbReference type="Pfam" id="PF12775">
    <property type="entry name" value="AAA_7"/>
    <property type="match status" value="1"/>
</dbReference>
<protein>
    <recommendedName>
        <fullName evidence="15">AAA+ ATPase domain-containing protein</fullName>
    </recommendedName>
</protein>
<organism evidence="16 17">
    <name type="scientific">Owenia fusiformis</name>
    <name type="common">Polychaete worm</name>
    <dbReference type="NCBI Taxonomy" id="6347"/>
    <lineage>
        <taxon>Eukaryota</taxon>
        <taxon>Metazoa</taxon>
        <taxon>Spiralia</taxon>
        <taxon>Lophotrochozoa</taxon>
        <taxon>Annelida</taxon>
        <taxon>Polychaeta</taxon>
        <taxon>Sedentaria</taxon>
        <taxon>Canalipalpata</taxon>
        <taxon>Sabellida</taxon>
        <taxon>Oweniida</taxon>
        <taxon>Oweniidae</taxon>
        <taxon>Owenia</taxon>
    </lineage>
</organism>
<feature type="region of interest" description="Disordered" evidence="14">
    <location>
        <begin position="467"/>
        <end position="500"/>
    </location>
</feature>
<comment type="subcellular location">
    <subcellularLocation>
        <location evidence="1">Cytoplasm</location>
        <location evidence="1">Cytoskeleton</location>
        <location evidence="1">Cilium axoneme</location>
    </subcellularLocation>
</comment>
<dbReference type="InterPro" id="IPR056759">
    <property type="entry name" value="DYH2-5-8_CC"/>
</dbReference>
<feature type="region of interest" description="Disordered" evidence="14">
    <location>
        <begin position="3923"/>
        <end position="3954"/>
    </location>
</feature>
<keyword evidence="9" id="KW-0969">Cilium</keyword>
<dbReference type="InterPro" id="IPR003593">
    <property type="entry name" value="AAA+_ATPase"/>
</dbReference>
<dbReference type="InterPro" id="IPR013602">
    <property type="entry name" value="Dynein_heavy_linker"/>
</dbReference>
<dbReference type="InterPro" id="IPR035706">
    <property type="entry name" value="AAA_9"/>
</dbReference>
<evidence type="ECO:0000256" key="1">
    <source>
        <dbReference type="ARBA" id="ARBA00004430"/>
    </source>
</evidence>
<dbReference type="Gene3D" id="3.20.180.20">
    <property type="entry name" value="Dynein heavy chain, N-terminal domain 2"/>
    <property type="match status" value="1"/>
</dbReference>
<feature type="compositionally biased region" description="Basic and acidic residues" evidence="14">
    <location>
        <begin position="2417"/>
        <end position="2435"/>
    </location>
</feature>
<evidence type="ECO:0000256" key="3">
    <source>
        <dbReference type="ARBA" id="ARBA00022490"/>
    </source>
</evidence>
<dbReference type="InterPro" id="IPR013594">
    <property type="entry name" value="Dynein_heavy_tail"/>
</dbReference>
<dbReference type="Proteomes" id="UP000749559">
    <property type="component" value="Unassembled WGS sequence"/>
</dbReference>
<keyword evidence="8 13" id="KW-0175">Coiled coil</keyword>
<dbReference type="InterPro" id="IPR027417">
    <property type="entry name" value="P-loop_NTPase"/>
</dbReference>
<dbReference type="PANTHER" id="PTHR45703">
    <property type="entry name" value="DYNEIN HEAVY CHAIN"/>
    <property type="match status" value="1"/>
</dbReference>
<dbReference type="InterPro" id="IPR042222">
    <property type="entry name" value="Dynein_2_N"/>
</dbReference>
<feature type="compositionally biased region" description="Basic and acidic residues" evidence="14">
    <location>
        <begin position="3754"/>
        <end position="3766"/>
    </location>
</feature>